<evidence type="ECO:0008006" key="3">
    <source>
        <dbReference type="Google" id="ProtNLM"/>
    </source>
</evidence>
<feature type="transmembrane region" description="Helical" evidence="1">
    <location>
        <begin position="100"/>
        <end position="118"/>
    </location>
</feature>
<keyword evidence="1" id="KW-1133">Transmembrane helix</keyword>
<feature type="transmembrane region" description="Helical" evidence="1">
    <location>
        <begin position="267"/>
        <end position="288"/>
    </location>
</feature>
<feature type="transmembrane region" description="Helical" evidence="1">
    <location>
        <begin position="421"/>
        <end position="440"/>
    </location>
</feature>
<sequence length="473" mass="54298">MENKVQKYFCYMFCVIVLFISCAAFKNYPGKWYVYILFTIALNALLFFGFRKNRLFFDTFIGILFWLGFWLKLSVRVGFLEGKFCERFGSFDFSGTSYDHALVVTTCGVAALLAASIIREKWIFRYPDRKENKENIGLEGLFIFYKTHRKLILIGFVGLFLAISLTNMYFGIYQKGMVSRTILPFGLRGIYSWLLLFGATSISAILLNFDFNLKKSSYLVVFFSLLESFFSSVSMLSRGMVINVSSLALGAYEGFKNSILASKFRLMAFSLVMFFILFSCSIIIATHLRGFYFSKGNYSHSDFSLKYIPGTTRVLVLDRWVGIEGVMAVSSSDKLGWDLWKKAWNEKYFDYGTSLYDLDIIATSSYAEIDTSKLHHISTPGILAFFYYPGSLFFLFFSMFLIGLIGAGIEIFVHKLGESNLILCSLFAQVVAYRYAHFGYVPGQSYLLFGALFLNMLLIYYANKFLLFFYKSR</sequence>
<organism evidence="2">
    <name type="scientific">uncultured Desulfobacteraceae bacterium</name>
    <dbReference type="NCBI Taxonomy" id="218296"/>
    <lineage>
        <taxon>Bacteria</taxon>
        <taxon>Pseudomonadati</taxon>
        <taxon>Thermodesulfobacteriota</taxon>
        <taxon>Desulfobacteria</taxon>
        <taxon>Desulfobacterales</taxon>
        <taxon>Desulfobacteraceae</taxon>
        <taxon>environmental samples</taxon>
    </lineage>
</organism>
<feature type="transmembrane region" description="Helical" evidence="1">
    <location>
        <begin position="216"/>
        <end position="233"/>
    </location>
</feature>
<feature type="transmembrane region" description="Helical" evidence="1">
    <location>
        <begin position="446"/>
        <end position="470"/>
    </location>
</feature>
<feature type="transmembrane region" description="Helical" evidence="1">
    <location>
        <begin position="151"/>
        <end position="170"/>
    </location>
</feature>
<feature type="transmembrane region" description="Helical" evidence="1">
    <location>
        <begin position="55"/>
        <end position="73"/>
    </location>
</feature>
<gene>
    <name evidence="2" type="ORF">EPICR_40047</name>
</gene>
<feature type="transmembrane region" description="Helical" evidence="1">
    <location>
        <begin position="9"/>
        <end position="26"/>
    </location>
</feature>
<name>A0A484HJR4_9BACT</name>
<protein>
    <recommendedName>
        <fullName evidence="3">O-antigen polysaccharide polymerase Wzy</fullName>
    </recommendedName>
</protein>
<keyword evidence="1" id="KW-0472">Membrane</keyword>
<keyword evidence="1" id="KW-0812">Transmembrane</keyword>
<feature type="transmembrane region" description="Helical" evidence="1">
    <location>
        <begin position="190"/>
        <end position="209"/>
    </location>
</feature>
<evidence type="ECO:0000256" key="1">
    <source>
        <dbReference type="SAM" id="Phobius"/>
    </source>
</evidence>
<dbReference type="AlphaFoldDB" id="A0A484HJR4"/>
<dbReference type="PROSITE" id="PS51257">
    <property type="entry name" value="PROKAR_LIPOPROTEIN"/>
    <property type="match status" value="1"/>
</dbReference>
<proteinExistence type="predicted"/>
<dbReference type="EMBL" id="CAACVI010000034">
    <property type="protein sequence ID" value="VEN74468.1"/>
    <property type="molecule type" value="Genomic_DNA"/>
</dbReference>
<reference evidence="2" key="1">
    <citation type="submission" date="2019-01" db="EMBL/GenBank/DDBJ databases">
        <authorList>
            <consortium name="Genoscope - CEA"/>
            <person name="William W."/>
        </authorList>
    </citation>
    <scope>NUCLEOTIDE SEQUENCE</scope>
    <source>
        <strain evidence="2">CR-1</strain>
    </source>
</reference>
<evidence type="ECO:0000313" key="2">
    <source>
        <dbReference type="EMBL" id="VEN74468.1"/>
    </source>
</evidence>
<feature type="transmembrane region" description="Helical" evidence="1">
    <location>
        <begin position="32"/>
        <end position="50"/>
    </location>
</feature>
<feature type="transmembrane region" description="Helical" evidence="1">
    <location>
        <begin position="386"/>
        <end position="409"/>
    </location>
</feature>
<accession>A0A484HJR4</accession>